<dbReference type="GO" id="GO:0005829">
    <property type="term" value="C:cytosol"/>
    <property type="evidence" value="ECO:0007669"/>
    <property type="project" value="TreeGrafter"/>
</dbReference>
<proteinExistence type="inferred from homology"/>
<evidence type="ECO:0000259" key="13">
    <source>
        <dbReference type="PROSITE" id="PS51278"/>
    </source>
</evidence>
<dbReference type="Gene3D" id="3.40.50.620">
    <property type="entry name" value="HUPs"/>
    <property type="match status" value="1"/>
</dbReference>
<evidence type="ECO:0000256" key="9">
    <source>
        <dbReference type="PIRSR" id="PIRSR001589-1"/>
    </source>
</evidence>
<dbReference type="PROSITE" id="PS51278">
    <property type="entry name" value="GATASE_TYPE_2"/>
    <property type="match status" value="1"/>
</dbReference>
<feature type="compositionally biased region" description="Gly residues" evidence="12">
    <location>
        <begin position="68"/>
        <end position="77"/>
    </location>
</feature>
<dbReference type="NCBIfam" id="TIGR01536">
    <property type="entry name" value="asn_synth_AEB"/>
    <property type="match status" value="1"/>
</dbReference>
<feature type="binding site" evidence="10">
    <location>
        <begin position="399"/>
        <end position="400"/>
    </location>
    <ligand>
        <name>ATP</name>
        <dbReference type="ChEBI" id="CHEBI:30616"/>
    </ligand>
</feature>
<dbReference type="RefSeq" id="WP_179791008.1">
    <property type="nucleotide sequence ID" value="NZ_BAAARR010000045.1"/>
</dbReference>
<feature type="binding site" evidence="10">
    <location>
        <position position="282"/>
    </location>
    <ligand>
        <name>ATP</name>
        <dbReference type="ChEBI" id="CHEBI:30616"/>
    </ligand>
</feature>
<evidence type="ECO:0000256" key="6">
    <source>
        <dbReference type="ARBA" id="ARBA00022888"/>
    </source>
</evidence>
<feature type="active site" description="For GATase activity" evidence="9">
    <location>
        <position position="2"/>
    </location>
</feature>
<dbReference type="GO" id="GO:0005524">
    <property type="term" value="F:ATP binding"/>
    <property type="evidence" value="ECO:0007669"/>
    <property type="project" value="UniProtKB-KW"/>
</dbReference>
<accession>A0A852ZX06</accession>
<sequence length="637" mass="70259">MCGITGWVDFERDLDHERAVLAAMTATMACRGPDDEGTWTGAHVALGHRRLSVIDLQGGRQPMAAESGGDGDTGTPGPGTPDVGTPYVGTPAAVITYSGEVYNFRELREELAAVGHRFRTRSDTEVVLHAYLEWGEDLAAHLNGMYAFAVWDTRTDTLLLVRDRMGIKPLYYYPTPHGVLFGSEPKAILANPAAKRVLDADGMRELLSFVKTPERSPFAGMYEVRPGSVVRVDREGLHKRRYWQLEAREHPDDLDTTVATVRELLEDIVTRQLVSDVPLCTLLSGGLDSSVITALAAKGLAERGAGPVRSFAVDFVGQTERFRADAMRGTPDAPYVHELAEHVAADHSDIVLDTQDLMDRDVRSAVLRANDAPNGMGDMFTSLYLLFAAIRAHSTVALSGESADEVFGGYLWFHDPAAVSADTFPWLAMFGRAGGERLGMLDPGLTRALDLPAYRADSYRQALAEVPRLSGEVGLERRMREVSYFHLTRFVQYLLDRKDRMSMASGLEVRVPFCDHRLVEYVFNAPWAMKTYDGREKSLLRAATVDLLPESVSARRKSPYPSTQDPAYEQALREEFGKLLARPDAPVLPLVDPKQADGILTESVGTVSSEFGRRAVELVLGLDQWLEEYGVELDLPA</sequence>
<dbReference type="AlphaFoldDB" id="A0A852ZX06"/>
<comment type="caution">
    <text evidence="14">The sequence shown here is derived from an EMBL/GenBank/DDBJ whole genome shotgun (WGS) entry which is preliminary data.</text>
</comment>
<evidence type="ECO:0000256" key="8">
    <source>
        <dbReference type="ARBA" id="ARBA00048741"/>
    </source>
</evidence>
<dbReference type="InterPro" id="IPR001962">
    <property type="entry name" value="Asn_synthase"/>
</dbReference>
<dbReference type="InterPro" id="IPR006426">
    <property type="entry name" value="Asn_synth_AEB"/>
</dbReference>
<evidence type="ECO:0000256" key="1">
    <source>
        <dbReference type="ARBA" id="ARBA00005187"/>
    </source>
</evidence>
<keyword evidence="6 9" id="KW-0061">Asparagine biosynthesis</keyword>
<dbReference type="InterPro" id="IPR014729">
    <property type="entry name" value="Rossmann-like_a/b/a_fold"/>
</dbReference>
<dbReference type="InterPro" id="IPR017932">
    <property type="entry name" value="GATase_2_dom"/>
</dbReference>
<dbReference type="CDD" id="cd00712">
    <property type="entry name" value="AsnB"/>
    <property type="match status" value="1"/>
</dbReference>
<evidence type="ECO:0000313" key="14">
    <source>
        <dbReference type="EMBL" id="NYH93490.1"/>
    </source>
</evidence>
<evidence type="ECO:0000313" key="15">
    <source>
        <dbReference type="Proteomes" id="UP000579605"/>
    </source>
</evidence>
<dbReference type="Proteomes" id="UP000579605">
    <property type="component" value="Unassembled WGS sequence"/>
</dbReference>
<dbReference type="PANTHER" id="PTHR43284:SF1">
    <property type="entry name" value="ASPARAGINE SYNTHETASE"/>
    <property type="match status" value="1"/>
</dbReference>
<gene>
    <name evidence="14" type="ORF">F4554_006128</name>
</gene>
<name>A0A852ZX06_9ACTN</name>
<dbReference type="CDD" id="cd01991">
    <property type="entry name" value="Asn_synthase_B_C"/>
    <property type="match status" value="1"/>
</dbReference>
<dbReference type="InterPro" id="IPR033738">
    <property type="entry name" value="AsnB_N"/>
</dbReference>
<feature type="site" description="Important for beta-aspartyl-AMP intermediate formation" evidence="11">
    <location>
        <position position="401"/>
    </location>
</feature>
<dbReference type="GO" id="GO:0004066">
    <property type="term" value="F:asparagine synthase (glutamine-hydrolyzing) activity"/>
    <property type="evidence" value="ECO:0007669"/>
    <property type="project" value="UniProtKB-EC"/>
</dbReference>
<dbReference type="Pfam" id="PF00733">
    <property type="entry name" value="Asn_synthase"/>
    <property type="match status" value="1"/>
</dbReference>
<comment type="pathway">
    <text evidence="1">Amino-acid biosynthesis; L-asparagine biosynthesis; L-asparagine from L-aspartate (L-Gln route): step 1/1.</text>
</comment>
<dbReference type="Pfam" id="PF13522">
    <property type="entry name" value="GATase_6"/>
    <property type="match status" value="1"/>
</dbReference>
<dbReference type="EMBL" id="JACBZH010000001">
    <property type="protein sequence ID" value="NYH93490.1"/>
    <property type="molecule type" value="Genomic_DNA"/>
</dbReference>
<evidence type="ECO:0000256" key="11">
    <source>
        <dbReference type="PIRSR" id="PIRSR001589-3"/>
    </source>
</evidence>
<evidence type="ECO:0000256" key="12">
    <source>
        <dbReference type="SAM" id="MobiDB-lite"/>
    </source>
</evidence>
<keyword evidence="5 10" id="KW-0067">ATP-binding</keyword>
<keyword evidence="7 9" id="KW-0315">Glutamine amidotransferase</keyword>
<dbReference type="PIRSF" id="PIRSF001589">
    <property type="entry name" value="Asn_synthetase_glu-h"/>
    <property type="match status" value="1"/>
</dbReference>
<protein>
    <recommendedName>
        <fullName evidence="3">asparagine synthase (glutamine-hydrolyzing)</fullName>
        <ecNumber evidence="3">6.3.5.4</ecNumber>
    </recommendedName>
</protein>
<dbReference type="InterPro" id="IPR051786">
    <property type="entry name" value="ASN_synthetase/amidase"/>
</dbReference>
<dbReference type="SUPFAM" id="SSF52402">
    <property type="entry name" value="Adenine nucleotide alpha hydrolases-like"/>
    <property type="match status" value="1"/>
</dbReference>
<keyword evidence="14" id="KW-0436">Ligase</keyword>
<evidence type="ECO:0000256" key="3">
    <source>
        <dbReference type="ARBA" id="ARBA00012737"/>
    </source>
</evidence>
<comment type="catalytic activity">
    <reaction evidence="8">
        <text>L-aspartate + L-glutamine + ATP + H2O = L-asparagine + L-glutamate + AMP + diphosphate + H(+)</text>
        <dbReference type="Rhea" id="RHEA:12228"/>
        <dbReference type="ChEBI" id="CHEBI:15377"/>
        <dbReference type="ChEBI" id="CHEBI:15378"/>
        <dbReference type="ChEBI" id="CHEBI:29985"/>
        <dbReference type="ChEBI" id="CHEBI:29991"/>
        <dbReference type="ChEBI" id="CHEBI:30616"/>
        <dbReference type="ChEBI" id="CHEBI:33019"/>
        <dbReference type="ChEBI" id="CHEBI:58048"/>
        <dbReference type="ChEBI" id="CHEBI:58359"/>
        <dbReference type="ChEBI" id="CHEBI:456215"/>
        <dbReference type="EC" id="6.3.5.4"/>
    </reaction>
</comment>
<evidence type="ECO:0000256" key="10">
    <source>
        <dbReference type="PIRSR" id="PIRSR001589-2"/>
    </source>
</evidence>
<dbReference type="Gene3D" id="3.60.20.10">
    <property type="entry name" value="Glutamine Phosphoribosylpyrophosphate, subunit 1, domain 1"/>
    <property type="match status" value="2"/>
</dbReference>
<organism evidence="14 15">
    <name type="scientific">Actinopolymorpha rutila</name>
    <dbReference type="NCBI Taxonomy" id="446787"/>
    <lineage>
        <taxon>Bacteria</taxon>
        <taxon>Bacillati</taxon>
        <taxon>Actinomycetota</taxon>
        <taxon>Actinomycetes</taxon>
        <taxon>Propionibacteriales</taxon>
        <taxon>Actinopolymorphaceae</taxon>
        <taxon>Actinopolymorpha</taxon>
    </lineage>
</organism>
<keyword evidence="15" id="KW-1185">Reference proteome</keyword>
<feature type="binding site" evidence="10">
    <location>
        <position position="313"/>
    </location>
    <ligand>
        <name>ATP</name>
        <dbReference type="ChEBI" id="CHEBI:30616"/>
    </ligand>
</feature>
<keyword evidence="4 10" id="KW-0547">Nucleotide-binding</keyword>
<keyword evidence="9" id="KW-0028">Amino-acid biosynthesis</keyword>
<reference evidence="14 15" key="1">
    <citation type="submission" date="2020-07" db="EMBL/GenBank/DDBJ databases">
        <title>Sequencing the genomes of 1000 actinobacteria strains.</title>
        <authorList>
            <person name="Klenk H.-P."/>
        </authorList>
    </citation>
    <scope>NUCLEOTIDE SEQUENCE [LARGE SCALE GENOMIC DNA]</scope>
    <source>
        <strain evidence="14 15">DSM 18448</strain>
    </source>
</reference>
<dbReference type="PANTHER" id="PTHR43284">
    <property type="entry name" value="ASPARAGINE SYNTHETASE (GLUTAMINE-HYDROLYZING)"/>
    <property type="match status" value="1"/>
</dbReference>
<feature type="domain" description="Glutamine amidotransferase type-2" evidence="13">
    <location>
        <begin position="2"/>
        <end position="235"/>
    </location>
</feature>
<evidence type="ECO:0000256" key="4">
    <source>
        <dbReference type="ARBA" id="ARBA00022741"/>
    </source>
</evidence>
<dbReference type="EC" id="6.3.5.4" evidence="3"/>
<feature type="region of interest" description="Disordered" evidence="12">
    <location>
        <begin position="60"/>
        <end position="82"/>
    </location>
</feature>
<evidence type="ECO:0000256" key="7">
    <source>
        <dbReference type="ARBA" id="ARBA00022962"/>
    </source>
</evidence>
<evidence type="ECO:0000256" key="5">
    <source>
        <dbReference type="ARBA" id="ARBA00022840"/>
    </source>
</evidence>
<dbReference type="SUPFAM" id="SSF56235">
    <property type="entry name" value="N-terminal nucleophile aminohydrolases (Ntn hydrolases)"/>
    <property type="match status" value="1"/>
</dbReference>
<evidence type="ECO:0000256" key="2">
    <source>
        <dbReference type="ARBA" id="ARBA00005752"/>
    </source>
</evidence>
<comment type="similarity">
    <text evidence="2">Belongs to the asparagine synthetase family.</text>
</comment>
<dbReference type="GO" id="GO:0006529">
    <property type="term" value="P:asparagine biosynthetic process"/>
    <property type="evidence" value="ECO:0007669"/>
    <property type="project" value="UniProtKB-KW"/>
</dbReference>
<feature type="binding site" evidence="10">
    <location>
        <position position="123"/>
    </location>
    <ligand>
        <name>L-glutamine</name>
        <dbReference type="ChEBI" id="CHEBI:58359"/>
    </ligand>
</feature>
<dbReference type="InterPro" id="IPR029055">
    <property type="entry name" value="Ntn_hydrolases_N"/>
</dbReference>